<comment type="similarity">
    <text evidence="6">Belongs to the TRAFAC class OBG-HflX-like GTPase superfamily. HflX GTPase family.</text>
</comment>
<dbReference type="EMBL" id="OX365700">
    <property type="protein sequence ID" value="CAI4032069.1"/>
    <property type="molecule type" value="Genomic_DNA"/>
</dbReference>
<name>A0AA86MZU4_9BACT</name>
<dbReference type="Proteomes" id="UP001179121">
    <property type="component" value="Chromosome"/>
</dbReference>
<dbReference type="Gene3D" id="3.40.50.300">
    <property type="entry name" value="P-loop containing nucleotide triphosphate hydrolases"/>
    <property type="match status" value="1"/>
</dbReference>
<evidence type="ECO:0000256" key="4">
    <source>
        <dbReference type="ARBA" id="ARBA00022842"/>
    </source>
</evidence>
<dbReference type="Pfam" id="PF01926">
    <property type="entry name" value="MMR_HSR1"/>
    <property type="match status" value="1"/>
</dbReference>
<dbReference type="Pfam" id="PF13167">
    <property type="entry name" value="GTP-bdg_N"/>
    <property type="match status" value="1"/>
</dbReference>
<protein>
    <recommendedName>
        <fullName evidence="6">GTPase HflX</fullName>
    </recommendedName>
    <alternativeName>
        <fullName evidence="6">GTP-binding protein HflX</fullName>
    </alternativeName>
</protein>
<proteinExistence type="inferred from homology"/>
<feature type="domain" description="Hflx-type G" evidence="7">
    <location>
        <begin position="362"/>
        <end position="487"/>
    </location>
</feature>
<gene>
    <name evidence="6" type="primary">hflX</name>
    <name evidence="8" type="ORF">DNFV4_02494</name>
</gene>
<dbReference type="GO" id="GO:0003924">
    <property type="term" value="F:GTPase activity"/>
    <property type="evidence" value="ECO:0007669"/>
    <property type="project" value="UniProtKB-UniRule"/>
</dbReference>
<dbReference type="AlphaFoldDB" id="A0AA86MZU4"/>
<dbReference type="RefSeq" id="WP_289268818.1">
    <property type="nucleotide sequence ID" value="NZ_OX365700.1"/>
</dbReference>
<dbReference type="GO" id="GO:0046872">
    <property type="term" value="F:metal ion binding"/>
    <property type="evidence" value="ECO:0007669"/>
    <property type="project" value="UniProtKB-KW"/>
</dbReference>
<dbReference type="CDD" id="cd01878">
    <property type="entry name" value="HflX"/>
    <property type="match status" value="1"/>
</dbReference>
<keyword evidence="5 6" id="KW-0342">GTP-binding</keyword>
<keyword evidence="3 6" id="KW-0547">Nucleotide-binding</keyword>
<dbReference type="PANTHER" id="PTHR10229">
    <property type="entry name" value="GTP-BINDING PROTEIN HFLX"/>
    <property type="match status" value="1"/>
</dbReference>
<accession>A0AA86MZU4</accession>
<dbReference type="InterPro" id="IPR030394">
    <property type="entry name" value="G_HFLX_dom"/>
</dbReference>
<dbReference type="FunFam" id="3.40.50.11060:FF:000001">
    <property type="entry name" value="GTPase HflX"/>
    <property type="match status" value="1"/>
</dbReference>
<dbReference type="GO" id="GO:0043022">
    <property type="term" value="F:ribosome binding"/>
    <property type="evidence" value="ECO:0007669"/>
    <property type="project" value="TreeGrafter"/>
</dbReference>
<evidence type="ECO:0000313" key="9">
    <source>
        <dbReference type="Proteomes" id="UP001179121"/>
    </source>
</evidence>
<dbReference type="GO" id="GO:0005525">
    <property type="term" value="F:GTP binding"/>
    <property type="evidence" value="ECO:0007669"/>
    <property type="project" value="UniProtKB-UniRule"/>
</dbReference>
<reference evidence="8" key="1">
    <citation type="submission" date="2022-10" db="EMBL/GenBank/DDBJ databases">
        <authorList>
            <person name="Koch H."/>
        </authorList>
    </citation>
    <scope>NUCLEOTIDE SEQUENCE</scope>
    <source>
        <strain evidence="8">DNF</strain>
    </source>
</reference>
<comment type="subcellular location">
    <subcellularLocation>
        <location evidence="6">Cytoplasm</location>
    </subcellularLocation>
    <text evidence="6">May associate with membranes.</text>
</comment>
<dbReference type="SUPFAM" id="SSF52540">
    <property type="entry name" value="P-loop containing nucleoside triphosphate hydrolases"/>
    <property type="match status" value="1"/>
</dbReference>
<dbReference type="PANTHER" id="PTHR10229:SF0">
    <property type="entry name" value="GTP-BINDING PROTEIN 6-RELATED"/>
    <property type="match status" value="1"/>
</dbReference>
<sequence length="566" mass="62490">MQLEHLTRRRVPADKVISAELARSCTQLSRLIGRPIGALLTRRGAVERVVVGADWAQPIAAVSKLRLGDRSLRGTRLVHTHLRDEAVPREDLTNLALLRLDLLAKLSVAEDGNPGQIRLAHLLPPNAAGLVYEVNPPVSFHELHLDCARFISDLENRIAKSSSGHEVAAGQDPAILVSASTRSRMEQEERLLELAELARSAGLTVLDRIVQRTPVVHPKYLMGSGKLKEVVITALQQGANLLIFDQDLSPAQVRAITEVTDLRVIDRTQLILDIFAQRAHTREGKVQVELAQLRYLLPRLSGQGTSLSRLGGGIGGRGPGETKLETDRRRVRDRIAHLERQLATFARHQDQRRARRKRQGVPVVSIVGYTNAGKSTLLNVLTRSQVSAQDRLFETLDTSSRRLRFPRDREVIVTDTVGFIRDLPKDLMGIFRTTLRELRDADLLLHLVAADASDPDRQIRAVEDILRDLDMADIPRLLVFNKCDQIPLSERDGLCRRFGALAISAMQPQSLTPLIAHLDGMLCRVQAFGDPMTSGGALPVPCLDMDSTRLQGKRTAAVGPANGVGM</sequence>
<evidence type="ECO:0000256" key="3">
    <source>
        <dbReference type="ARBA" id="ARBA00022741"/>
    </source>
</evidence>
<keyword evidence="9" id="KW-1185">Reference proteome</keyword>
<evidence type="ECO:0000256" key="1">
    <source>
        <dbReference type="ARBA" id="ARBA00022490"/>
    </source>
</evidence>
<evidence type="ECO:0000256" key="6">
    <source>
        <dbReference type="HAMAP-Rule" id="MF_00900"/>
    </source>
</evidence>
<dbReference type="InterPro" id="IPR016496">
    <property type="entry name" value="GTPase_HflX"/>
</dbReference>
<keyword evidence="1 6" id="KW-0963">Cytoplasm</keyword>
<evidence type="ECO:0000256" key="5">
    <source>
        <dbReference type="ARBA" id="ARBA00023134"/>
    </source>
</evidence>
<dbReference type="InterPro" id="IPR006073">
    <property type="entry name" value="GTP-bd"/>
</dbReference>
<evidence type="ECO:0000256" key="2">
    <source>
        <dbReference type="ARBA" id="ARBA00022723"/>
    </source>
</evidence>
<dbReference type="InterPro" id="IPR032305">
    <property type="entry name" value="GTP-bd_M"/>
</dbReference>
<dbReference type="InterPro" id="IPR027417">
    <property type="entry name" value="P-loop_NTPase"/>
</dbReference>
<dbReference type="NCBIfam" id="TIGR03156">
    <property type="entry name" value="GTP_HflX"/>
    <property type="match status" value="1"/>
</dbReference>
<keyword evidence="2" id="KW-0479">Metal-binding</keyword>
<dbReference type="PROSITE" id="PS51705">
    <property type="entry name" value="G_HFLX"/>
    <property type="match status" value="1"/>
</dbReference>
<comment type="function">
    <text evidence="6">GTPase that associates with the 50S ribosomal subunit and may have a role during protein synthesis or ribosome biogenesis.</text>
</comment>
<evidence type="ECO:0000313" key="8">
    <source>
        <dbReference type="EMBL" id="CAI4032069.1"/>
    </source>
</evidence>
<dbReference type="GO" id="GO:0005737">
    <property type="term" value="C:cytoplasm"/>
    <property type="evidence" value="ECO:0007669"/>
    <property type="project" value="UniProtKB-SubCell"/>
</dbReference>
<dbReference type="Gene3D" id="6.10.250.2860">
    <property type="match status" value="1"/>
</dbReference>
<organism evidence="8 9">
    <name type="scientific">Nitrospira tepida</name>
    <dbReference type="NCBI Taxonomy" id="2973512"/>
    <lineage>
        <taxon>Bacteria</taxon>
        <taxon>Pseudomonadati</taxon>
        <taxon>Nitrospirota</taxon>
        <taxon>Nitrospiria</taxon>
        <taxon>Nitrospirales</taxon>
        <taxon>Nitrospiraceae</taxon>
        <taxon>Nitrospira</taxon>
    </lineage>
</organism>
<dbReference type="Gene3D" id="3.40.50.11060">
    <property type="entry name" value="GTPase HflX, N-terminal domain"/>
    <property type="match status" value="1"/>
</dbReference>
<keyword evidence="4" id="KW-0460">Magnesium</keyword>
<dbReference type="HAMAP" id="MF_00900">
    <property type="entry name" value="GTPase_HflX"/>
    <property type="match status" value="1"/>
</dbReference>
<dbReference type="KEGG" id="nti:DNFV4_02494"/>
<dbReference type="InterPro" id="IPR025121">
    <property type="entry name" value="GTPase_HflX_N"/>
</dbReference>
<dbReference type="InterPro" id="IPR042108">
    <property type="entry name" value="GTPase_HflX_N_sf"/>
</dbReference>
<dbReference type="Pfam" id="PF16360">
    <property type="entry name" value="GTP-bdg_M"/>
    <property type="match status" value="1"/>
</dbReference>
<dbReference type="PRINTS" id="PR00326">
    <property type="entry name" value="GTP1OBG"/>
</dbReference>
<evidence type="ECO:0000259" key="7">
    <source>
        <dbReference type="PROSITE" id="PS51705"/>
    </source>
</evidence>
<comment type="subunit">
    <text evidence="6">Monomer. Associates with the 50S ribosomal subunit.</text>
</comment>